<keyword evidence="3" id="KW-1185">Reference proteome</keyword>
<evidence type="ECO:0000313" key="2">
    <source>
        <dbReference type="EMBL" id="OLQ00658.1"/>
    </source>
</evidence>
<comment type="caution">
    <text evidence="2">The sequence shown here is derived from an EMBL/GenBank/DDBJ whole genome shotgun (WGS) entry which is preliminary data.</text>
</comment>
<feature type="compositionally biased region" description="Basic and acidic residues" evidence="1">
    <location>
        <begin position="41"/>
        <end position="63"/>
    </location>
</feature>
<dbReference type="Proteomes" id="UP000186817">
    <property type="component" value="Unassembled WGS sequence"/>
</dbReference>
<sequence>MADDAMAKKEESEPMDLDMEDLPEEEAGDGQTGEVSAPENQRAEEIKAAEAKDHLSDSQDQNRQDLGGSSKDLQRLRAHVNMLTALILRHDNQINIASLLPEDGYTGSMATALYQTGVFWRELKEKDPDKLEAPMRVLLMQGLLSTVLARFEQMLPDLEKQAMAIKLGWLNSEGSQVTGMKWGQRTKKHIVDPTIQAMDTKQVTETITELVLCKARLVVN</sequence>
<protein>
    <submittedName>
        <fullName evidence="2">Uncharacterized protein</fullName>
    </submittedName>
</protein>
<reference evidence="2 3" key="1">
    <citation type="submission" date="2016-02" db="EMBL/GenBank/DDBJ databases">
        <title>Genome analysis of coral dinoflagellate symbionts highlights evolutionary adaptations to a symbiotic lifestyle.</title>
        <authorList>
            <person name="Aranda M."/>
            <person name="Li Y."/>
            <person name="Liew Y.J."/>
            <person name="Baumgarten S."/>
            <person name="Simakov O."/>
            <person name="Wilson M."/>
            <person name="Piel J."/>
            <person name="Ashoor H."/>
            <person name="Bougouffa S."/>
            <person name="Bajic V.B."/>
            <person name="Ryu T."/>
            <person name="Ravasi T."/>
            <person name="Bayer T."/>
            <person name="Micklem G."/>
            <person name="Kim H."/>
            <person name="Bhak J."/>
            <person name="Lajeunesse T.C."/>
            <person name="Voolstra C.R."/>
        </authorList>
    </citation>
    <scope>NUCLEOTIDE SEQUENCE [LARGE SCALE GENOMIC DNA]</scope>
    <source>
        <strain evidence="2 3">CCMP2467</strain>
    </source>
</reference>
<dbReference type="EMBL" id="LSRX01000321">
    <property type="protein sequence ID" value="OLQ00658.1"/>
    <property type="molecule type" value="Genomic_DNA"/>
</dbReference>
<accession>A0A1Q9DZQ2</accession>
<feature type="compositionally biased region" description="Basic and acidic residues" evidence="1">
    <location>
        <begin position="1"/>
        <end position="12"/>
    </location>
</feature>
<name>A0A1Q9DZQ2_SYMMI</name>
<proteinExistence type="predicted"/>
<gene>
    <name evidence="2" type="ORF">AK812_SmicGene16652</name>
</gene>
<evidence type="ECO:0000313" key="3">
    <source>
        <dbReference type="Proteomes" id="UP000186817"/>
    </source>
</evidence>
<feature type="compositionally biased region" description="Acidic residues" evidence="1">
    <location>
        <begin position="13"/>
        <end position="28"/>
    </location>
</feature>
<feature type="region of interest" description="Disordered" evidence="1">
    <location>
        <begin position="1"/>
        <end position="70"/>
    </location>
</feature>
<organism evidence="2 3">
    <name type="scientific">Symbiodinium microadriaticum</name>
    <name type="common">Dinoflagellate</name>
    <name type="synonym">Zooxanthella microadriatica</name>
    <dbReference type="NCBI Taxonomy" id="2951"/>
    <lineage>
        <taxon>Eukaryota</taxon>
        <taxon>Sar</taxon>
        <taxon>Alveolata</taxon>
        <taxon>Dinophyceae</taxon>
        <taxon>Suessiales</taxon>
        <taxon>Symbiodiniaceae</taxon>
        <taxon>Symbiodinium</taxon>
    </lineage>
</organism>
<dbReference type="AlphaFoldDB" id="A0A1Q9DZQ2"/>
<dbReference type="OrthoDB" id="10402975at2759"/>
<evidence type="ECO:0000256" key="1">
    <source>
        <dbReference type="SAM" id="MobiDB-lite"/>
    </source>
</evidence>